<evidence type="ECO:0000256" key="4">
    <source>
        <dbReference type="HAMAP-Rule" id="MF_00667"/>
    </source>
</evidence>
<organism evidence="5 6">
    <name type="scientific">Virgibacillus salinus</name>
    <dbReference type="NCBI Taxonomy" id="553311"/>
    <lineage>
        <taxon>Bacteria</taxon>
        <taxon>Bacillati</taxon>
        <taxon>Bacillota</taxon>
        <taxon>Bacilli</taxon>
        <taxon>Bacillales</taxon>
        <taxon>Bacillaceae</taxon>
        <taxon>Virgibacillus</taxon>
    </lineage>
</organism>
<reference evidence="5 6" key="1">
    <citation type="submission" date="2016-10" db="EMBL/GenBank/DDBJ databases">
        <authorList>
            <person name="de Groot N.N."/>
        </authorList>
    </citation>
    <scope>NUCLEOTIDE SEQUENCE [LARGE SCALE GENOMIC DNA]</scope>
    <source>
        <strain evidence="5 6">CGMCC 1.10449</strain>
    </source>
</reference>
<keyword evidence="6" id="KW-1185">Reference proteome</keyword>
<keyword evidence="3 4" id="KW-0749">Sporulation</keyword>
<sequence length="61" mass="6880">MDSNRAQEIIDSLAMINVKYHGIPVYIQGINEDSETATVFPLDEMDHEQQVDLDGLFEEGP</sequence>
<dbReference type="RefSeq" id="WP_092491179.1">
    <property type="nucleotide sequence ID" value="NZ_FNKD01000001.1"/>
</dbReference>
<evidence type="ECO:0000313" key="6">
    <source>
        <dbReference type="Proteomes" id="UP000199444"/>
    </source>
</evidence>
<evidence type="ECO:0000256" key="1">
    <source>
        <dbReference type="ARBA" id="ARBA00004288"/>
    </source>
</evidence>
<dbReference type="GO" id="GO:0030436">
    <property type="term" value="P:asexual sporulation"/>
    <property type="evidence" value="ECO:0007669"/>
    <property type="project" value="UniProtKB-UniRule"/>
</dbReference>
<dbReference type="STRING" id="553311.SAMN05216231_0288"/>
<comment type="subcellular location">
    <subcellularLocation>
        <location evidence="1 4">Spore core</location>
    </subcellularLocation>
</comment>
<gene>
    <name evidence="4" type="primary">sspH</name>
    <name evidence="5" type="ORF">SAMN05216231_0288</name>
</gene>
<protein>
    <recommendedName>
        <fullName evidence="4">Small, acid-soluble spore protein H</fullName>
        <shortName evidence="4">SASP H</shortName>
    </recommendedName>
</protein>
<proteinExistence type="evidence at transcript level"/>
<dbReference type="AlphaFoldDB" id="A0A1H0XXY0"/>
<evidence type="ECO:0000313" key="5">
    <source>
        <dbReference type="EMBL" id="SDQ07671.1"/>
    </source>
</evidence>
<dbReference type="InterPro" id="IPR012610">
    <property type="entry name" value="SASP_SspH"/>
</dbReference>
<evidence type="ECO:0000256" key="2">
    <source>
        <dbReference type="ARBA" id="ARBA00006573"/>
    </source>
</evidence>
<comment type="induction">
    <text evidence="4">Expressed only in the forespore compartment of sporulating cells.</text>
</comment>
<comment type="similarity">
    <text evidence="2 4">Belongs to the SspH family.</text>
</comment>
<dbReference type="GO" id="GO:0030435">
    <property type="term" value="P:sporulation resulting in formation of a cellular spore"/>
    <property type="evidence" value="ECO:0007669"/>
    <property type="project" value="UniProtKB-KW"/>
</dbReference>
<dbReference type="HAMAP" id="MF_00667">
    <property type="entry name" value="SspH"/>
    <property type="match status" value="1"/>
</dbReference>
<dbReference type="Pfam" id="PF08141">
    <property type="entry name" value="SspH"/>
    <property type="match status" value="1"/>
</dbReference>
<evidence type="ECO:0000256" key="3">
    <source>
        <dbReference type="ARBA" id="ARBA00022969"/>
    </source>
</evidence>
<accession>A0A1H0XXY0</accession>
<dbReference type="GO" id="GO:0042601">
    <property type="term" value="C:endospore-forming forespore"/>
    <property type="evidence" value="ECO:0007669"/>
    <property type="project" value="InterPro"/>
</dbReference>
<dbReference type="Proteomes" id="UP000199444">
    <property type="component" value="Unassembled WGS sequence"/>
</dbReference>
<name>A0A1H0XXY0_9BACI</name>
<dbReference type="NCBIfam" id="TIGR02861">
    <property type="entry name" value="SASP_H"/>
    <property type="match status" value="1"/>
</dbReference>
<dbReference type="EMBL" id="FNKD01000001">
    <property type="protein sequence ID" value="SDQ07671.1"/>
    <property type="molecule type" value="Genomic_DNA"/>
</dbReference>